<dbReference type="SUPFAM" id="SSF54106">
    <property type="entry name" value="LysM domain"/>
    <property type="match status" value="1"/>
</dbReference>
<evidence type="ECO:0000259" key="3">
    <source>
        <dbReference type="PROSITE" id="PS51782"/>
    </source>
</evidence>
<feature type="chain" id="PRO_5030013258" evidence="2">
    <location>
        <begin position="23"/>
        <end position="376"/>
    </location>
</feature>
<dbReference type="SMART" id="SM00257">
    <property type="entry name" value="LysM"/>
    <property type="match status" value="2"/>
</dbReference>
<evidence type="ECO:0000313" key="6">
    <source>
        <dbReference type="Proteomes" id="UP000050413"/>
    </source>
</evidence>
<dbReference type="EMBL" id="FBYC01000004">
    <property type="protein sequence ID" value="CUX82663.1"/>
    <property type="molecule type" value="Genomic_DNA"/>
</dbReference>
<protein>
    <submittedName>
        <fullName evidence="5">M23 family peptidase with LysM binding domain</fullName>
    </submittedName>
    <submittedName>
        <fullName evidence="4">Murein DD-endopeptidase MepM and murein hydrolase activator NlpD, contain LysM domain</fullName>
    </submittedName>
</protein>
<dbReference type="GO" id="GO:0004222">
    <property type="term" value="F:metalloendopeptidase activity"/>
    <property type="evidence" value="ECO:0007669"/>
    <property type="project" value="TreeGrafter"/>
</dbReference>
<dbReference type="RefSeq" id="WP_072246615.1">
    <property type="nucleotide sequence ID" value="NZ_FBYC01000004.1"/>
</dbReference>
<feature type="region of interest" description="Disordered" evidence="1">
    <location>
        <begin position="201"/>
        <end position="266"/>
    </location>
</feature>
<feature type="region of interest" description="Disordered" evidence="1">
    <location>
        <begin position="128"/>
        <end position="153"/>
    </location>
</feature>
<evidence type="ECO:0000256" key="2">
    <source>
        <dbReference type="SAM" id="SignalP"/>
    </source>
</evidence>
<keyword evidence="7" id="KW-1185">Reference proteome</keyword>
<organism evidence="5 6">
    <name type="scientific">Roseibaca calidilacus</name>
    <dbReference type="NCBI Taxonomy" id="1666912"/>
    <lineage>
        <taxon>Bacteria</taxon>
        <taxon>Pseudomonadati</taxon>
        <taxon>Pseudomonadota</taxon>
        <taxon>Alphaproteobacteria</taxon>
        <taxon>Rhodobacterales</taxon>
        <taxon>Paracoccaceae</taxon>
        <taxon>Roseinatronobacter</taxon>
    </lineage>
</organism>
<evidence type="ECO:0000256" key="1">
    <source>
        <dbReference type="SAM" id="MobiDB-lite"/>
    </source>
</evidence>
<evidence type="ECO:0000313" key="7">
    <source>
        <dbReference type="Proteomes" id="UP000182045"/>
    </source>
</evidence>
<gene>
    <name evidence="4" type="ORF">Ga0058931_2513</name>
    <name evidence="5" type="ORF">HLUCCA05_00900</name>
</gene>
<keyword evidence="4" id="KW-0378">Hydrolase</keyword>
<name>A0A0P7YMM1_9RHOB</name>
<dbReference type="EMBL" id="LJSG01000013">
    <property type="protein sequence ID" value="KPP91701.1"/>
    <property type="molecule type" value="Genomic_DNA"/>
</dbReference>
<dbReference type="InterPro" id="IPR018392">
    <property type="entry name" value="LysM"/>
</dbReference>
<dbReference type="InterPro" id="IPR036779">
    <property type="entry name" value="LysM_dom_sf"/>
</dbReference>
<feature type="domain" description="LysM" evidence="3">
    <location>
        <begin position="149"/>
        <end position="193"/>
    </location>
</feature>
<dbReference type="OrthoDB" id="9795421at2"/>
<sequence length="376" mass="39765">MRQTRPVLITAATALLALTACGNFDLDMRSATNGFSTADAARQPSADRPKADARGIITYPDYQVVVARGGDTVQTVAERLGLNPVELARHNALTPDTTLRGGEVLALPRKVDAGEDIAVTTLAESAITRAENGDDAPEPAARADGPQPTQHRVERGETAFQIARLYSVSPRALADWNGLNPEMEVREGQVLMIPVAAQLERAQEEEPVTPPGSGSPTPPPPSASTPMPEPEPPAEVADRQAEESRPPSPQLEQERTEPATTTNFAMPVDGRIIRAYAPGRNDGIGIAASAGTNVRAAQAGTVAAVTKTTTGVNILVLSHADNLLTVYANIDTLAVEKGARVTRGQSIAKVAAGDPSFLHFEVRNGQDSVDPMRYLQ</sequence>
<reference evidence="4 7" key="2">
    <citation type="submission" date="2016-01" db="EMBL/GenBank/DDBJ databases">
        <authorList>
            <person name="Varghese N."/>
        </authorList>
    </citation>
    <scope>NUCLEOTIDE SEQUENCE [LARGE SCALE GENOMIC DNA]</scope>
    <source>
        <strain evidence="4 7">HL-91</strain>
    </source>
</reference>
<dbReference type="CDD" id="cd12797">
    <property type="entry name" value="M23_peptidase"/>
    <property type="match status" value="1"/>
</dbReference>
<dbReference type="CDD" id="cd00118">
    <property type="entry name" value="LysM"/>
    <property type="match status" value="1"/>
</dbReference>
<accession>A0A0P7YMM1</accession>
<dbReference type="PANTHER" id="PTHR21666:SF270">
    <property type="entry name" value="MUREIN HYDROLASE ACTIVATOR ENVC"/>
    <property type="match status" value="1"/>
</dbReference>
<dbReference type="AlphaFoldDB" id="A0A0P7YMM1"/>
<keyword evidence="2" id="KW-0732">Signal</keyword>
<dbReference type="STRING" id="1666912.Ga0058931_2513"/>
<proteinExistence type="predicted"/>
<dbReference type="InterPro" id="IPR011055">
    <property type="entry name" value="Dup_hybrid_motif"/>
</dbReference>
<dbReference type="InterPro" id="IPR016047">
    <property type="entry name" value="M23ase_b-sheet_dom"/>
</dbReference>
<dbReference type="PROSITE" id="PS51257">
    <property type="entry name" value="PROKAR_LIPOPROTEIN"/>
    <property type="match status" value="1"/>
</dbReference>
<dbReference type="SUPFAM" id="SSF51261">
    <property type="entry name" value="Duplicated hybrid motif"/>
    <property type="match status" value="1"/>
</dbReference>
<dbReference type="Gene3D" id="3.10.350.10">
    <property type="entry name" value="LysM domain"/>
    <property type="match status" value="1"/>
</dbReference>
<comment type="caution">
    <text evidence="5">The sequence shown here is derived from an EMBL/GenBank/DDBJ whole genome shotgun (WGS) entry which is preliminary data.</text>
</comment>
<feature type="signal peptide" evidence="2">
    <location>
        <begin position="1"/>
        <end position="22"/>
    </location>
</feature>
<dbReference type="Pfam" id="PF01476">
    <property type="entry name" value="LysM"/>
    <property type="match status" value="2"/>
</dbReference>
<dbReference type="Proteomes" id="UP000050413">
    <property type="component" value="Unassembled WGS sequence"/>
</dbReference>
<evidence type="ECO:0000313" key="5">
    <source>
        <dbReference type="EMBL" id="KPP91701.1"/>
    </source>
</evidence>
<evidence type="ECO:0000313" key="4">
    <source>
        <dbReference type="EMBL" id="CUX82663.1"/>
    </source>
</evidence>
<dbReference type="PANTHER" id="PTHR21666">
    <property type="entry name" value="PEPTIDASE-RELATED"/>
    <property type="match status" value="1"/>
</dbReference>
<dbReference type="InterPro" id="IPR050570">
    <property type="entry name" value="Cell_wall_metabolism_enzyme"/>
</dbReference>
<dbReference type="Gene3D" id="2.70.70.10">
    <property type="entry name" value="Glucose Permease (Domain IIA)"/>
    <property type="match status" value="1"/>
</dbReference>
<feature type="compositionally biased region" description="Basic and acidic residues" evidence="1">
    <location>
        <begin position="236"/>
        <end position="245"/>
    </location>
</feature>
<dbReference type="Pfam" id="PF01551">
    <property type="entry name" value="Peptidase_M23"/>
    <property type="match status" value="1"/>
</dbReference>
<reference evidence="5 6" key="1">
    <citation type="submission" date="2015-09" db="EMBL/GenBank/DDBJ databases">
        <title>Identification and resolution of microdiversity through metagenomic sequencing of parallel consortia.</title>
        <authorList>
            <person name="Nelson W.C."/>
            <person name="Romine M.F."/>
            <person name="Lindemann S.R."/>
        </authorList>
    </citation>
    <scope>NUCLEOTIDE SEQUENCE [LARGE SCALE GENOMIC DNA]</scope>
    <source>
        <strain evidence="5">HL-91</strain>
    </source>
</reference>
<dbReference type="Proteomes" id="UP000182045">
    <property type="component" value="Unassembled WGS sequence"/>
</dbReference>
<dbReference type="PROSITE" id="PS51782">
    <property type="entry name" value="LYSM"/>
    <property type="match status" value="1"/>
</dbReference>
<feature type="compositionally biased region" description="Pro residues" evidence="1">
    <location>
        <begin position="216"/>
        <end position="233"/>
    </location>
</feature>